<sequence>MAFRLIKIDDALRGEHCYLTSDDDCYCLGEYHSRAGFSAGEVNNLISNLKKPVTKRALAEYRYKDQSIVKAGQLVRGILSAGAPASCSFIPIPPSKARTDPLYDDRLTRILTSGQPQLDVREVLVMRQSTRSHHEFAEGERRPTPDDLYPLLAIDESCLAAPLLPTVFLFDDVLTNGTHFKACKRLLKERVPTCNVVGLFIGRRKCPPEDIDPASIFGEAL</sequence>
<dbReference type="InParanoid" id="A0A4R6QDA6"/>
<dbReference type="Proteomes" id="UP000295361">
    <property type="component" value="Unassembled WGS sequence"/>
</dbReference>
<reference evidence="1 2" key="1">
    <citation type="submission" date="2019-03" db="EMBL/GenBank/DDBJ databases">
        <title>Genomic Encyclopedia of Type Strains, Phase IV (KMG-IV): sequencing the most valuable type-strain genomes for metagenomic binning, comparative biology and taxonomic classification.</title>
        <authorList>
            <person name="Goeker M."/>
        </authorList>
    </citation>
    <scope>NUCLEOTIDE SEQUENCE [LARGE SCALE GENOMIC DNA]</scope>
    <source>
        <strain evidence="1 2">DSM 16998</strain>
    </source>
</reference>
<gene>
    <name evidence="1" type="ORF">DES47_11570</name>
</gene>
<protein>
    <recommendedName>
        <fullName evidence="3">Phosphoribosyl transferase-like protein</fullName>
    </recommendedName>
</protein>
<evidence type="ECO:0000313" key="1">
    <source>
        <dbReference type="EMBL" id="TDP60648.1"/>
    </source>
</evidence>
<name>A0A4R6QDA6_9BURK</name>
<comment type="caution">
    <text evidence="1">The sequence shown here is derived from an EMBL/GenBank/DDBJ whole genome shotgun (WGS) entry which is preliminary data.</text>
</comment>
<proteinExistence type="predicted"/>
<organism evidence="1 2">
    <name type="scientific">Roseateles toxinivorans</name>
    <dbReference type="NCBI Taxonomy" id="270368"/>
    <lineage>
        <taxon>Bacteria</taxon>
        <taxon>Pseudomonadati</taxon>
        <taxon>Pseudomonadota</taxon>
        <taxon>Betaproteobacteria</taxon>
        <taxon>Burkholderiales</taxon>
        <taxon>Sphaerotilaceae</taxon>
        <taxon>Roseateles</taxon>
    </lineage>
</organism>
<dbReference type="AlphaFoldDB" id="A0A4R6QDA6"/>
<evidence type="ECO:0008006" key="3">
    <source>
        <dbReference type="Google" id="ProtNLM"/>
    </source>
</evidence>
<evidence type="ECO:0000313" key="2">
    <source>
        <dbReference type="Proteomes" id="UP000295361"/>
    </source>
</evidence>
<dbReference type="OrthoDB" id="6637825at2"/>
<dbReference type="EMBL" id="SNXS01000015">
    <property type="protein sequence ID" value="TDP60648.1"/>
    <property type="molecule type" value="Genomic_DNA"/>
</dbReference>
<dbReference type="RefSeq" id="WP_133703888.1">
    <property type="nucleotide sequence ID" value="NZ_SNXS01000015.1"/>
</dbReference>
<keyword evidence="2" id="KW-1185">Reference proteome</keyword>
<accession>A0A4R6QDA6</accession>